<name>A0ABR2FL44_9ROSI</name>
<gene>
    <name evidence="2" type="ORF">V6N12_071675</name>
</gene>
<evidence type="ECO:0000256" key="1">
    <source>
        <dbReference type="SAM" id="MobiDB-lite"/>
    </source>
</evidence>
<feature type="region of interest" description="Disordered" evidence="1">
    <location>
        <begin position="90"/>
        <end position="114"/>
    </location>
</feature>
<dbReference type="PANTHER" id="PTHR36040">
    <property type="entry name" value="OS04G0188500 PROTEIN"/>
    <property type="match status" value="1"/>
</dbReference>
<dbReference type="Proteomes" id="UP001472677">
    <property type="component" value="Unassembled WGS sequence"/>
</dbReference>
<evidence type="ECO:0000313" key="2">
    <source>
        <dbReference type="EMBL" id="KAK8581451.1"/>
    </source>
</evidence>
<comment type="caution">
    <text evidence="2">The sequence shown here is derived from an EMBL/GenBank/DDBJ whole genome shotgun (WGS) entry which is preliminary data.</text>
</comment>
<proteinExistence type="predicted"/>
<reference evidence="2 3" key="1">
    <citation type="journal article" date="2024" name="G3 (Bethesda)">
        <title>Genome assembly of Hibiscus sabdariffa L. provides insights into metabolisms of medicinal natural products.</title>
        <authorList>
            <person name="Kim T."/>
        </authorList>
    </citation>
    <scope>NUCLEOTIDE SEQUENCE [LARGE SCALE GENOMIC DNA]</scope>
    <source>
        <strain evidence="2">TK-2024</strain>
        <tissue evidence="2">Old leaves</tissue>
    </source>
</reference>
<accession>A0ABR2FL44</accession>
<keyword evidence="3" id="KW-1185">Reference proteome</keyword>
<feature type="compositionally biased region" description="Gly residues" evidence="1">
    <location>
        <begin position="104"/>
        <end position="114"/>
    </location>
</feature>
<sequence>MVLGTRGNNLIALPKAFNSILHSFSLLGRQKKAMARMKLMGLALAILMMVSCCLAANRKVIKGEYLVKHERSMLDNGGTVKAGYPSSGLENHHFLPRQDFNNYPGGGGGGDGSG</sequence>
<dbReference type="EMBL" id="JBBPBM010000006">
    <property type="protein sequence ID" value="KAK8581451.1"/>
    <property type="molecule type" value="Genomic_DNA"/>
</dbReference>
<evidence type="ECO:0000313" key="3">
    <source>
        <dbReference type="Proteomes" id="UP001472677"/>
    </source>
</evidence>
<dbReference type="PANTHER" id="PTHR36040:SF5">
    <property type="entry name" value="TRANSMEMBRANE PROTEIN"/>
    <property type="match status" value="1"/>
</dbReference>
<organism evidence="2 3">
    <name type="scientific">Hibiscus sabdariffa</name>
    <name type="common">roselle</name>
    <dbReference type="NCBI Taxonomy" id="183260"/>
    <lineage>
        <taxon>Eukaryota</taxon>
        <taxon>Viridiplantae</taxon>
        <taxon>Streptophyta</taxon>
        <taxon>Embryophyta</taxon>
        <taxon>Tracheophyta</taxon>
        <taxon>Spermatophyta</taxon>
        <taxon>Magnoliopsida</taxon>
        <taxon>eudicotyledons</taxon>
        <taxon>Gunneridae</taxon>
        <taxon>Pentapetalae</taxon>
        <taxon>rosids</taxon>
        <taxon>malvids</taxon>
        <taxon>Malvales</taxon>
        <taxon>Malvaceae</taxon>
        <taxon>Malvoideae</taxon>
        <taxon>Hibiscus</taxon>
    </lineage>
</organism>
<protein>
    <submittedName>
        <fullName evidence="2">Uncharacterized protein</fullName>
    </submittedName>
</protein>